<proteinExistence type="predicted"/>
<name>A0ABR9P692_9ACTN</name>
<evidence type="ECO:0000313" key="4">
    <source>
        <dbReference type="Proteomes" id="UP000806528"/>
    </source>
</evidence>
<feature type="transmembrane region" description="Helical" evidence="2">
    <location>
        <begin position="147"/>
        <end position="166"/>
    </location>
</feature>
<dbReference type="InterPro" id="IPR008910">
    <property type="entry name" value="MSC_TM_helix"/>
</dbReference>
<accession>A0ABR9P692</accession>
<feature type="transmembrane region" description="Helical" evidence="2">
    <location>
        <begin position="78"/>
        <end position="95"/>
    </location>
</feature>
<sequence length="263" mass="27525">MDMGQGLTSAWEAVASFAPLLIGFLVVLALGWLISWLVGKAVGKGLHGIGLDRALHRGGVGEYFERSRWGASELCGKIIYYVGLLFTFSFAFNIFGPNPVSTLLNQVIAWIPQGIVALVIVVVTAMIAKAIRNVVSGALGGLSYGRFLANLAAVFVLGLGVIAALNQAGVAQAVTVPVLIAVLATLGGILVVGAGGGLIRPMQERWARWLDVAERETGRMSEESSYQAGKEAAMSRPGAERTGTEEESREGASASGRGPESTP</sequence>
<evidence type="ECO:0000256" key="2">
    <source>
        <dbReference type="SAM" id="Phobius"/>
    </source>
</evidence>
<feature type="region of interest" description="Disordered" evidence="1">
    <location>
        <begin position="218"/>
        <end position="263"/>
    </location>
</feature>
<dbReference type="RefSeq" id="WP_193121975.1">
    <property type="nucleotide sequence ID" value="NZ_JADBGI010000008.1"/>
</dbReference>
<comment type="caution">
    <text evidence="3">The sequence shown here is derived from an EMBL/GenBank/DDBJ whole genome shotgun (WGS) entry which is preliminary data.</text>
</comment>
<keyword evidence="2" id="KW-0472">Membrane</keyword>
<feature type="transmembrane region" description="Helical" evidence="2">
    <location>
        <begin position="107"/>
        <end position="127"/>
    </location>
</feature>
<protein>
    <submittedName>
        <fullName evidence="3">Uncharacterized protein</fullName>
    </submittedName>
</protein>
<feature type="transmembrane region" description="Helical" evidence="2">
    <location>
        <begin position="178"/>
        <end position="199"/>
    </location>
</feature>
<evidence type="ECO:0000256" key="1">
    <source>
        <dbReference type="SAM" id="MobiDB-lite"/>
    </source>
</evidence>
<feature type="transmembrane region" description="Helical" evidence="2">
    <location>
        <begin position="20"/>
        <end position="39"/>
    </location>
</feature>
<keyword evidence="4" id="KW-1185">Reference proteome</keyword>
<gene>
    <name evidence="3" type="ORF">IDM40_11660</name>
</gene>
<feature type="compositionally biased region" description="Low complexity" evidence="1">
    <location>
        <begin position="251"/>
        <end position="263"/>
    </location>
</feature>
<organism evidence="3 4">
    <name type="scientific">Nocardiopsis coralli</name>
    <dbReference type="NCBI Taxonomy" id="2772213"/>
    <lineage>
        <taxon>Bacteria</taxon>
        <taxon>Bacillati</taxon>
        <taxon>Actinomycetota</taxon>
        <taxon>Actinomycetes</taxon>
        <taxon>Streptosporangiales</taxon>
        <taxon>Nocardiopsidaceae</taxon>
        <taxon>Nocardiopsis</taxon>
    </lineage>
</organism>
<dbReference type="Proteomes" id="UP000806528">
    <property type="component" value="Unassembled WGS sequence"/>
</dbReference>
<evidence type="ECO:0000313" key="3">
    <source>
        <dbReference type="EMBL" id="MBE2999358.1"/>
    </source>
</evidence>
<dbReference type="Pfam" id="PF05552">
    <property type="entry name" value="MS_channel_1st_1"/>
    <property type="match status" value="2"/>
</dbReference>
<keyword evidence="2" id="KW-0812">Transmembrane</keyword>
<dbReference type="EMBL" id="JADBGI010000008">
    <property type="protein sequence ID" value="MBE2999358.1"/>
    <property type="molecule type" value="Genomic_DNA"/>
</dbReference>
<reference evidence="3 4" key="1">
    <citation type="submission" date="2020-09" db="EMBL/GenBank/DDBJ databases">
        <title>Diversity and distribution of actinomycetes associated with coral in the coast of Hainan.</title>
        <authorList>
            <person name="Li F."/>
        </authorList>
    </citation>
    <scope>NUCLEOTIDE SEQUENCE [LARGE SCALE GENOMIC DNA]</scope>
    <source>
        <strain evidence="3 4">HNM0947</strain>
    </source>
</reference>
<keyword evidence="2" id="KW-1133">Transmembrane helix</keyword>
<feature type="compositionally biased region" description="Basic and acidic residues" evidence="1">
    <location>
        <begin position="238"/>
        <end position="250"/>
    </location>
</feature>